<dbReference type="EMBL" id="RBPH01000049">
    <property type="protein sequence ID" value="RMN84168.1"/>
    <property type="molecule type" value="Genomic_DNA"/>
</dbReference>
<comment type="subcellular location">
    <subcellularLocation>
        <location evidence="1">Cytoplasm</location>
    </subcellularLocation>
</comment>
<evidence type="ECO:0000259" key="4">
    <source>
        <dbReference type="PROSITE" id="PS51857"/>
    </source>
</evidence>
<evidence type="ECO:0000256" key="3">
    <source>
        <dbReference type="SAM" id="MobiDB-lite"/>
    </source>
</evidence>
<evidence type="ECO:0000313" key="6">
    <source>
        <dbReference type="Proteomes" id="UP000269335"/>
    </source>
</evidence>
<dbReference type="Gene3D" id="2.40.50.140">
    <property type="entry name" value="Nucleic acid-binding proteins"/>
    <property type="match status" value="1"/>
</dbReference>
<sequence length="102" mass="11500">MMKEGKVKWFNNAKGYGFINAKVNGKNPEKDEYGGDDLFVHFSTIEMEGYKTIKAGQKVIFDIIEGPKGQHAVNIRAVKDDQESPAKDTQTARQQERIPVDI</sequence>
<evidence type="ECO:0000256" key="1">
    <source>
        <dbReference type="ARBA" id="ARBA00004496"/>
    </source>
</evidence>
<dbReference type="Proteomes" id="UP000269335">
    <property type="component" value="Unassembled WGS sequence"/>
</dbReference>
<dbReference type="InterPro" id="IPR012156">
    <property type="entry name" value="Cold_shock_CspA"/>
</dbReference>
<dbReference type="SUPFAM" id="SSF50249">
    <property type="entry name" value="Nucleic acid-binding proteins"/>
    <property type="match status" value="1"/>
</dbReference>
<feature type="domain" description="CSD" evidence="4">
    <location>
        <begin position="2"/>
        <end position="77"/>
    </location>
</feature>
<accession>A0AB37QEC9</accession>
<dbReference type="GO" id="GO:0003677">
    <property type="term" value="F:DNA binding"/>
    <property type="evidence" value="ECO:0007669"/>
    <property type="project" value="UniProtKB-KW"/>
</dbReference>
<protein>
    <submittedName>
        <fullName evidence="5">Cold-shock protein, DNA-binding</fullName>
    </submittedName>
</protein>
<keyword evidence="5" id="KW-0238">DNA-binding</keyword>
<comment type="caution">
    <text evidence="5">The sequence shown here is derived from an EMBL/GenBank/DDBJ whole genome shotgun (WGS) entry which is preliminary data.</text>
</comment>
<dbReference type="PANTHER" id="PTHR11544">
    <property type="entry name" value="COLD SHOCK DOMAIN CONTAINING PROTEINS"/>
    <property type="match status" value="1"/>
</dbReference>
<dbReference type="SMART" id="SM00357">
    <property type="entry name" value="CSP"/>
    <property type="match status" value="1"/>
</dbReference>
<dbReference type="InterPro" id="IPR050181">
    <property type="entry name" value="Cold_shock_domain"/>
</dbReference>
<dbReference type="AlphaFoldDB" id="A0AB37QEC9"/>
<dbReference type="Pfam" id="PF00313">
    <property type="entry name" value="CSD"/>
    <property type="match status" value="1"/>
</dbReference>
<keyword evidence="2" id="KW-0963">Cytoplasm</keyword>
<dbReference type="InterPro" id="IPR002059">
    <property type="entry name" value="CSP_DNA-bd"/>
</dbReference>
<reference evidence="5 6" key="1">
    <citation type="submission" date="2018-08" db="EMBL/GenBank/DDBJ databases">
        <title>Recombination of ecologically and evolutionarily significant loci maintains genetic cohesion in the Pseudomonas syringae species complex.</title>
        <authorList>
            <person name="Dillon M."/>
            <person name="Thakur S."/>
            <person name="Almeida R.N.D."/>
            <person name="Weir B.S."/>
            <person name="Guttman D.S."/>
        </authorList>
    </citation>
    <scope>NUCLEOTIDE SEQUENCE [LARGE SCALE GENOMIC DNA]</scope>
    <source>
        <strain evidence="5 6">ICMP 15201</strain>
    </source>
</reference>
<dbReference type="PROSITE" id="PS51857">
    <property type="entry name" value="CSD_2"/>
    <property type="match status" value="1"/>
</dbReference>
<gene>
    <name evidence="5" type="ORF">ALQ53_102280</name>
</gene>
<dbReference type="CDD" id="cd04458">
    <property type="entry name" value="CSP_CDS"/>
    <property type="match status" value="1"/>
</dbReference>
<proteinExistence type="predicted"/>
<name>A0AB37QEC9_PSECA</name>
<dbReference type="InterPro" id="IPR012340">
    <property type="entry name" value="NA-bd_OB-fold"/>
</dbReference>
<organism evidence="5 6">
    <name type="scientific">Pseudomonas cannabina</name>
    <dbReference type="NCBI Taxonomy" id="86840"/>
    <lineage>
        <taxon>Bacteria</taxon>
        <taxon>Pseudomonadati</taxon>
        <taxon>Pseudomonadota</taxon>
        <taxon>Gammaproteobacteria</taxon>
        <taxon>Pseudomonadales</taxon>
        <taxon>Pseudomonadaceae</taxon>
        <taxon>Pseudomonas</taxon>
    </lineage>
</organism>
<dbReference type="InterPro" id="IPR011129">
    <property type="entry name" value="CSD"/>
</dbReference>
<feature type="region of interest" description="Disordered" evidence="3">
    <location>
        <begin position="78"/>
        <end position="102"/>
    </location>
</feature>
<dbReference type="PIRSF" id="PIRSF002599">
    <property type="entry name" value="Cold_shock_A"/>
    <property type="match status" value="1"/>
</dbReference>
<evidence type="ECO:0000313" key="5">
    <source>
        <dbReference type="EMBL" id="RMN84168.1"/>
    </source>
</evidence>
<dbReference type="GO" id="GO:0005829">
    <property type="term" value="C:cytosol"/>
    <property type="evidence" value="ECO:0007669"/>
    <property type="project" value="UniProtKB-ARBA"/>
</dbReference>
<evidence type="ECO:0000256" key="2">
    <source>
        <dbReference type="ARBA" id="ARBA00022490"/>
    </source>
</evidence>